<dbReference type="WBParaSite" id="ALUE_0000622101-mRNA-1">
    <property type="protein sequence ID" value="ALUE_0000622101-mRNA-1"/>
    <property type="gene ID" value="ALUE_0000622101"/>
</dbReference>
<reference evidence="2" key="1">
    <citation type="submission" date="2017-02" db="UniProtKB">
        <authorList>
            <consortium name="WormBaseParasite"/>
        </authorList>
    </citation>
    <scope>IDENTIFICATION</scope>
</reference>
<evidence type="ECO:0000313" key="1">
    <source>
        <dbReference type="Proteomes" id="UP000036681"/>
    </source>
</evidence>
<name>A0A0M3HU09_ASCLU</name>
<proteinExistence type="predicted"/>
<sequence>MNNVDCIPSMVPTHIRPQTSACALRQECTRSVMCTSDPFAHLFRLYLNCVCLFSFFQQLRFVFRFSKHILSIFADETAKEICFLLEAQILFFSHFHYHSLGFSIVLFIREVTFCLLPFCVLEEKFHYLPTKF</sequence>
<organism evidence="1 2">
    <name type="scientific">Ascaris lumbricoides</name>
    <name type="common">Giant roundworm</name>
    <dbReference type="NCBI Taxonomy" id="6252"/>
    <lineage>
        <taxon>Eukaryota</taxon>
        <taxon>Metazoa</taxon>
        <taxon>Ecdysozoa</taxon>
        <taxon>Nematoda</taxon>
        <taxon>Chromadorea</taxon>
        <taxon>Rhabditida</taxon>
        <taxon>Spirurina</taxon>
        <taxon>Ascaridomorpha</taxon>
        <taxon>Ascaridoidea</taxon>
        <taxon>Ascarididae</taxon>
        <taxon>Ascaris</taxon>
    </lineage>
</organism>
<protein>
    <submittedName>
        <fullName evidence="2">Ovule protein</fullName>
    </submittedName>
</protein>
<accession>A0A0M3HU09</accession>
<dbReference type="AlphaFoldDB" id="A0A0M3HU09"/>
<keyword evidence="1" id="KW-1185">Reference proteome</keyword>
<dbReference type="Proteomes" id="UP000036681">
    <property type="component" value="Unplaced"/>
</dbReference>
<evidence type="ECO:0000313" key="2">
    <source>
        <dbReference type="WBParaSite" id="ALUE_0000622101-mRNA-1"/>
    </source>
</evidence>